<sequence>MQWSKSSSKALRQVVDAWFDFEPLWSHSPLMLERETFPAALHSLHVVAHFSHTVAALLLAILPQRYGLLARAKEGERTRQSAGQGALLRCLVGSMQCSADCLAISVHLFYGPRFWNCKSYNPNWYLCWLHSCRYAKCHAKEDPCA</sequence>
<evidence type="ECO:0000313" key="2">
    <source>
        <dbReference type="Proteomes" id="UP000886520"/>
    </source>
</evidence>
<dbReference type="EMBL" id="JABFUD020000023">
    <property type="protein sequence ID" value="KAI5060906.1"/>
    <property type="molecule type" value="Genomic_DNA"/>
</dbReference>
<keyword evidence="2" id="KW-1185">Reference proteome</keyword>
<proteinExistence type="predicted"/>
<organism evidence="1 2">
    <name type="scientific">Adiantum capillus-veneris</name>
    <name type="common">Maidenhair fern</name>
    <dbReference type="NCBI Taxonomy" id="13818"/>
    <lineage>
        <taxon>Eukaryota</taxon>
        <taxon>Viridiplantae</taxon>
        <taxon>Streptophyta</taxon>
        <taxon>Embryophyta</taxon>
        <taxon>Tracheophyta</taxon>
        <taxon>Polypodiopsida</taxon>
        <taxon>Polypodiidae</taxon>
        <taxon>Polypodiales</taxon>
        <taxon>Pteridineae</taxon>
        <taxon>Pteridaceae</taxon>
        <taxon>Vittarioideae</taxon>
        <taxon>Adiantum</taxon>
    </lineage>
</organism>
<accession>A0A9D4U3F9</accession>
<dbReference type="Proteomes" id="UP000886520">
    <property type="component" value="Chromosome 23"/>
</dbReference>
<evidence type="ECO:0000313" key="1">
    <source>
        <dbReference type="EMBL" id="KAI5060906.1"/>
    </source>
</evidence>
<comment type="caution">
    <text evidence="1">The sequence shown here is derived from an EMBL/GenBank/DDBJ whole genome shotgun (WGS) entry which is preliminary data.</text>
</comment>
<dbReference type="AlphaFoldDB" id="A0A9D4U3F9"/>
<reference evidence="1" key="1">
    <citation type="submission" date="2021-01" db="EMBL/GenBank/DDBJ databases">
        <title>Adiantum capillus-veneris genome.</title>
        <authorList>
            <person name="Fang Y."/>
            <person name="Liao Q."/>
        </authorList>
    </citation>
    <scope>NUCLEOTIDE SEQUENCE</scope>
    <source>
        <strain evidence="1">H3</strain>
        <tissue evidence="1">Leaf</tissue>
    </source>
</reference>
<name>A0A9D4U3F9_ADICA</name>
<gene>
    <name evidence="1" type="ORF">GOP47_0023411</name>
</gene>
<protein>
    <submittedName>
        <fullName evidence="1">Uncharacterized protein</fullName>
    </submittedName>
</protein>